<dbReference type="Pfam" id="PF00172">
    <property type="entry name" value="Zn_clus"/>
    <property type="match status" value="1"/>
</dbReference>
<evidence type="ECO:0000256" key="2">
    <source>
        <dbReference type="ARBA" id="ARBA00022833"/>
    </source>
</evidence>
<evidence type="ECO:0000256" key="5">
    <source>
        <dbReference type="ARBA" id="ARBA00023242"/>
    </source>
</evidence>
<dbReference type="InterPro" id="IPR001138">
    <property type="entry name" value="Zn2Cys6_DnaBD"/>
</dbReference>
<keyword evidence="3" id="KW-0805">Transcription regulation</keyword>
<reference evidence="8 9" key="1">
    <citation type="journal article" date="2021" name="Nat. Commun.">
        <title>Genetic determinants of endophytism in the Arabidopsis root mycobiome.</title>
        <authorList>
            <person name="Mesny F."/>
            <person name="Miyauchi S."/>
            <person name="Thiergart T."/>
            <person name="Pickel B."/>
            <person name="Atanasova L."/>
            <person name="Karlsson M."/>
            <person name="Huettel B."/>
            <person name="Barry K.W."/>
            <person name="Haridas S."/>
            <person name="Chen C."/>
            <person name="Bauer D."/>
            <person name="Andreopoulos W."/>
            <person name="Pangilinan J."/>
            <person name="LaButti K."/>
            <person name="Riley R."/>
            <person name="Lipzen A."/>
            <person name="Clum A."/>
            <person name="Drula E."/>
            <person name="Henrissat B."/>
            <person name="Kohler A."/>
            <person name="Grigoriev I.V."/>
            <person name="Martin F.M."/>
            <person name="Hacquard S."/>
        </authorList>
    </citation>
    <scope>NUCLEOTIDE SEQUENCE [LARGE SCALE GENOMIC DNA]</scope>
    <source>
        <strain evidence="8 9">MPI-CAGE-CH-0241</strain>
    </source>
</reference>
<dbReference type="GO" id="GO:0008270">
    <property type="term" value="F:zinc ion binding"/>
    <property type="evidence" value="ECO:0007669"/>
    <property type="project" value="InterPro"/>
</dbReference>
<dbReference type="OrthoDB" id="4216928at2759"/>
<feature type="compositionally biased region" description="Polar residues" evidence="6">
    <location>
        <begin position="75"/>
        <end position="89"/>
    </location>
</feature>
<dbReference type="Gene3D" id="4.10.240.10">
    <property type="entry name" value="Zn(2)-C6 fungal-type DNA-binding domain"/>
    <property type="match status" value="1"/>
</dbReference>
<evidence type="ECO:0000256" key="4">
    <source>
        <dbReference type="ARBA" id="ARBA00023163"/>
    </source>
</evidence>
<evidence type="ECO:0000256" key="3">
    <source>
        <dbReference type="ARBA" id="ARBA00023015"/>
    </source>
</evidence>
<protein>
    <recommendedName>
        <fullName evidence="7">Zn(2)-C6 fungal-type domain-containing protein</fullName>
    </recommendedName>
</protein>
<gene>
    <name evidence="8" type="ORF">B0T10DRAFT_575566</name>
</gene>
<dbReference type="EMBL" id="JAGPYM010000015">
    <property type="protein sequence ID" value="KAH6887066.1"/>
    <property type="molecule type" value="Genomic_DNA"/>
</dbReference>
<keyword evidence="1" id="KW-0479">Metal-binding</keyword>
<organism evidence="8 9">
    <name type="scientific">Thelonectria olida</name>
    <dbReference type="NCBI Taxonomy" id="1576542"/>
    <lineage>
        <taxon>Eukaryota</taxon>
        <taxon>Fungi</taxon>
        <taxon>Dikarya</taxon>
        <taxon>Ascomycota</taxon>
        <taxon>Pezizomycotina</taxon>
        <taxon>Sordariomycetes</taxon>
        <taxon>Hypocreomycetidae</taxon>
        <taxon>Hypocreales</taxon>
        <taxon>Nectriaceae</taxon>
        <taxon>Thelonectria</taxon>
    </lineage>
</organism>
<feature type="domain" description="Zn(2)-C6 fungal-type" evidence="7">
    <location>
        <begin position="31"/>
        <end position="61"/>
    </location>
</feature>
<evidence type="ECO:0000259" key="7">
    <source>
        <dbReference type="PROSITE" id="PS50048"/>
    </source>
</evidence>
<dbReference type="SUPFAM" id="SSF57701">
    <property type="entry name" value="Zn2/Cys6 DNA-binding domain"/>
    <property type="match status" value="1"/>
</dbReference>
<name>A0A9P9AKE1_9HYPO</name>
<evidence type="ECO:0000256" key="6">
    <source>
        <dbReference type="SAM" id="MobiDB-lite"/>
    </source>
</evidence>
<dbReference type="PANTHER" id="PTHR47660">
    <property type="entry name" value="TRANSCRIPTION FACTOR WITH C2H2 AND ZN(2)-CYS(6) DNA BINDING DOMAIN (EUROFUNG)-RELATED-RELATED"/>
    <property type="match status" value="1"/>
</dbReference>
<keyword evidence="5" id="KW-0539">Nucleus</keyword>
<dbReference type="PROSITE" id="PS50048">
    <property type="entry name" value="ZN2_CY6_FUNGAL_2"/>
    <property type="match status" value="1"/>
</dbReference>
<keyword evidence="4" id="KW-0804">Transcription</keyword>
<dbReference type="CDD" id="cd00067">
    <property type="entry name" value="GAL4"/>
    <property type="match status" value="1"/>
</dbReference>
<evidence type="ECO:0000313" key="9">
    <source>
        <dbReference type="Proteomes" id="UP000777438"/>
    </source>
</evidence>
<dbReference type="PANTHER" id="PTHR47660:SF3">
    <property type="entry name" value="FINGER DOMAIN PROTEIN, PUTATIVE (AFU_ORTHOLOGUE AFUA_4G03310)-RELATED"/>
    <property type="match status" value="1"/>
</dbReference>
<dbReference type="AlphaFoldDB" id="A0A9P9AKE1"/>
<comment type="caution">
    <text evidence="8">The sequence shown here is derived from an EMBL/GenBank/DDBJ whole genome shotgun (WGS) entry which is preliminary data.</text>
</comment>
<dbReference type="SMART" id="SM00066">
    <property type="entry name" value="GAL4"/>
    <property type="match status" value="1"/>
</dbReference>
<dbReference type="Proteomes" id="UP000777438">
    <property type="component" value="Unassembled WGS sequence"/>
</dbReference>
<keyword evidence="2" id="KW-0862">Zinc</keyword>
<feature type="region of interest" description="Disordered" evidence="6">
    <location>
        <begin position="68"/>
        <end position="89"/>
    </location>
</feature>
<accession>A0A9P9AKE1</accession>
<evidence type="ECO:0000256" key="1">
    <source>
        <dbReference type="ARBA" id="ARBA00022723"/>
    </source>
</evidence>
<evidence type="ECO:0000313" key="8">
    <source>
        <dbReference type="EMBL" id="KAH6887066.1"/>
    </source>
</evidence>
<proteinExistence type="predicted"/>
<sequence>MLADTAIIYVDAQHLGTATAERNQAPPRRKSCLGCVRAKRRCDLGQPACQRCAQQNRQCRYHYSDEPRRLGRRSAGQSARQGPLSQALQGRNVSQLGSDMTVPLQIEGVFNFSQHDGLDDLLNIDTEPFLDPSSFVFGCSDVDNTGVFEPDRTVSATLNLIPPPPKQPSSWPETMSRTMVALRFQYAMDEIIRAPFRMAHENATPWCHPQVYSDDMPRSMQDAQACCALYSAKNPRNSSAVLRTIDARANELISTELPPSASALEVLARSQALLLYQIMRLFDNDVSTRAAAEQAMPRLEAATLELLQHMVPRGSIENGQPRAEEAFEPADLPLYPLSATQEFWSSWTLHESIRRTAVIAIFVTQLYARLHPLPQLVVCDRRMCSAYAWTGSAHLWRAEDAVDFAEAWRQRKHYVVTVSNLAGLLDEAEEDDIDVYGRMLLTALVGVKEMKGWFASKGGML</sequence>
<dbReference type="GO" id="GO:0000981">
    <property type="term" value="F:DNA-binding transcription factor activity, RNA polymerase II-specific"/>
    <property type="evidence" value="ECO:0007669"/>
    <property type="project" value="InterPro"/>
</dbReference>
<keyword evidence="9" id="KW-1185">Reference proteome</keyword>
<dbReference type="InterPro" id="IPR036864">
    <property type="entry name" value="Zn2-C6_fun-type_DNA-bd_sf"/>
</dbReference>